<dbReference type="WBParaSite" id="PS1159_v2.g4411.t1">
    <property type="protein sequence ID" value="PS1159_v2.g4411.t1"/>
    <property type="gene ID" value="PS1159_v2.g4411"/>
</dbReference>
<name>A0AC35GED7_9BILA</name>
<dbReference type="Proteomes" id="UP000887580">
    <property type="component" value="Unplaced"/>
</dbReference>
<accession>A0AC35GED7</accession>
<evidence type="ECO:0000313" key="1">
    <source>
        <dbReference type="Proteomes" id="UP000887580"/>
    </source>
</evidence>
<reference evidence="2" key="1">
    <citation type="submission" date="2022-11" db="UniProtKB">
        <authorList>
            <consortium name="WormBaseParasite"/>
        </authorList>
    </citation>
    <scope>IDENTIFICATION</scope>
</reference>
<protein>
    <submittedName>
        <fullName evidence="2">Uncharacterized protein</fullName>
    </submittedName>
</protein>
<sequence length="107" mass="11899">MKLSLFFISFLLLPYLTQLTYAPNCGSFPLQNVLKPPIHVAAIIEADAGIVGTSNHAFLFLQIHCALYEQHSQVQIDGWKVDNEYKTCTNINSDNPTENIIQAAAFS</sequence>
<organism evidence="1 2">
    <name type="scientific">Panagrolaimus sp. PS1159</name>
    <dbReference type="NCBI Taxonomy" id="55785"/>
    <lineage>
        <taxon>Eukaryota</taxon>
        <taxon>Metazoa</taxon>
        <taxon>Ecdysozoa</taxon>
        <taxon>Nematoda</taxon>
        <taxon>Chromadorea</taxon>
        <taxon>Rhabditida</taxon>
        <taxon>Tylenchina</taxon>
        <taxon>Panagrolaimomorpha</taxon>
        <taxon>Panagrolaimoidea</taxon>
        <taxon>Panagrolaimidae</taxon>
        <taxon>Panagrolaimus</taxon>
    </lineage>
</organism>
<evidence type="ECO:0000313" key="2">
    <source>
        <dbReference type="WBParaSite" id="PS1159_v2.g4411.t1"/>
    </source>
</evidence>
<proteinExistence type="predicted"/>